<organism evidence="2 4">
    <name type="scientific">Rotaria sordida</name>
    <dbReference type="NCBI Taxonomy" id="392033"/>
    <lineage>
        <taxon>Eukaryota</taxon>
        <taxon>Metazoa</taxon>
        <taxon>Spiralia</taxon>
        <taxon>Gnathifera</taxon>
        <taxon>Rotifera</taxon>
        <taxon>Eurotatoria</taxon>
        <taxon>Bdelloidea</taxon>
        <taxon>Philodinida</taxon>
        <taxon>Philodinidae</taxon>
        <taxon>Rotaria</taxon>
    </lineage>
</organism>
<feature type="region of interest" description="Disordered" evidence="1">
    <location>
        <begin position="146"/>
        <end position="173"/>
    </location>
</feature>
<evidence type="ECO:0000313" key="3">
    <source>
        <dbReference type="EMBL" id="CAF1000486.1"/>
    </source>
</evidence>
<dbReference type="Proteomes" id="UP000663854">
    <property type="component" value="Unassembled WGS sequence"/>
</dbReference>
<dbReference type="EMBL" id="CAJNOL010000313">
    <property type="protein sequence ID" value="CAF1000486.1"/>
    <property type="molecule type" value="Genomic_DNA"/>
</dbReference>
<gene>
    <name evidence="3" type="ORF">JXQ802_LOCUS14147</name>
    <name evidence="2" type="ORF">PYM288_LOCUS7928</name>
</gene>
<dbReference type="EMBL" id="CAJNOH010000101">
    <property type="protein sequence ID" value="CAF0868646.1"/>
    <property type="molecule type" value="Genomic_DNA"/>
</dbReference>
<dbReference type="AlphaFoldDB" id="A0A813XLK3"/>
<evidence type="ECO:0000313" key="5">
    <source>
        <dbReference type="Proteomes" id="UP000663870"/>
    </source>
</evidence>
<sequence>MKHSTDEGVFQTSLLQALQKNKIIQNKLTKCQHLHYIQLVKDLQIYNLKEKYNRELLYTWKKESYIRQLKKDLQEYEHQRFGMKDDYYENQLKTLDNVIAGEQTLVIPPSEEKRRLDINIKYHRFLQKNPLQTSSAMRNTKSVNVFFQQNKKNNDDDDEQEEEEEEEDNVHDLEKTWHHIHAQSARISGRKHNTTLPTIYRSLTTNEIRKNRTSAKSHIPSTIDNVSNVHGTQISELINTPSNEKIQRSPRSPAKFAPNHSGLSDGIEPLFITTETLDKYVHDDLVSMRSVRRPRKNPSDLNLLFETRKRIYQINRRALDYELDQRKRRLQKSIQFDQLKQIDSTNHTENLSINVNENAEKSFDDKH</sequence>
<protein>
    <submittedName>
        <fullName evidence="2">Uncharacterized protein</fullName>
    </submittedName>
</protein>
<comment type="caution">
    <text evidence="2">The sequence shown here is derived from an EMBL/GenBank/DDBJ whole genome shotgun (WGS) entry which is preliminary data.</text>
</comment>
<feature type="compositionally biased region" description="Acidic residues" evidence="1">
    <location>
        <begin position="155"/>
        <end position="169"/>
    </location>
</feature>
<keyword evidence="5" id="KW-1185">Reference proteome</keyword>
<reference evidence="2" key="1">
    <citation type="submission" date="2021-02" db="EMBL/GenBank/DDBJ databases">
        <authorList>
            <person name="Nowell W R."/>
        </authorList>
    </citation>
    <scope>NUCLEOTIDE SEQUENCE</scope>
</reference>
<evidence type="ECO:0000313" key="2">
    <source>
        <dbReference type="EMBL" id="CAF0868646.1"/>
    </source>
</evidence>
<proteinExistence type="predicted"/>
<evidence type="ECO:0000313" key="4">
    <source>
        <dbReference type="Proteomes" id="UP000663854"/>
    </source>
</evidence>
<dbReference type="Proteomes" id="UP000663870">
    <property type="component" value="Unassembled WGS sequence"/>
</dbReference>
<evidence type="ECO:0000256" key="1">
    <source>
        <dbReference type="SAM" id="MobiDB-lite"/>
    </source>
</evidence>
<accession>A0A813XLK3</accession>
<name>A0A813XLK3_9BILA</name>